<dbReference type="Gene3D" id="3.40.50.300">
    <property type="entry name" value="P-loop containing nucleotide triphosphate hydrolases"/>
    <property type="match status" value="1"/>
</dbReference>
<dbReference type="STRING" id="8022.A0A061A1T7"/>
<comment type="similarity">
    <text evidence="1">Belongs to the ABC transporter superfamily. ABCF family. EF3 subfamily.</text>
</comment>
<evidence type="ECO:0000256" key="2">
    <source>
        <dbReference type="ARBA" id="ARBA00022737"/>
    </source>
</evidence>
<dbReference type="SUPFAM" id="SSF52540">
    <property type="entry name" value="P-loop containing nucleoside triphosphate hydrolases"/>
    <property type="match status" value="1"/>
</dbReference>
<dbReference type="Proteomes" id="UP000193380">
    <property type="component" value="Unassembled WGS sequence"/>
</dbReference>
<keyword evidence="2" id="KW-0677">Repeat</keyword>
<keyword evidence="4" id="KW-0067">ATP-binding</keyword>
<name>A0A061A1T7_ONCMY</name>
<keyword evidence="3" id="KW-0547">Nucleotide-binding</keyword>
<organism evidence="6 7">
    <name type="scientific">Oncorhynchus mykiss</name>
    <name type="common">Rainbow trout</name>
    <name type="synonym">Salmo gairdneri</name>
    <dbReference type="NCBI Taxonomy" id="8022"/>
    <lineage>
        <taxon>Eukaryota</taxon>
        <taxon>Metazoa</taxon>
        <taxon>Chordata</taxon>
        <taxon>Craniata</taxon>
        <taxon>Vertebrata</taxon>
        <taxon>Euteleostomi</taxon>
        <taxon>Actinopterygii</taxon>
        <taxon>Neopterygii</taxon>
        <taxon>Teleostei</taxon>
        <taxon>Protacanthopterygii</taxon>
        <taxon>Salmoniformes</taxon>
        <taxon>Salmonidae</taxon>
        <taxon>Salmoninae</taxon>
        <taxon>Oncorhynchus</taxon>
    </lineage>
</organism>
<accession>A0A061A1T7</accession>
<protein>
    <recommendedName>
        <fullName evidence="5">ABC-transporter extension domain-containing protein</fullName>
    </recommendedName>
</protein>
<reference evidence="6" key="2">
    <citation type="submission" date="2014-03" db="EMBL/GenBank/DDBJ databases">
        <authorList>
            <person name="Genoscope - CEA"/>
        </authorList>
    </citation>
    <scope>NUCLEOTIDE SEQUENCE</scope>
</reference>
<evidence type="ECO:0000256" key="3">
    <source>
        <dbReference type="ARBA" id="ARBA00022741"/>
    </source>
</evidence>
<reference evidence="6" key="1">
    <citation type="journal article" date="2014" name="Nat. Commun.">
        <title>The rainbow trout genome provides novel insights into evolution after whole-genome duplication in vertebrates.</title>
        <authorList>
            <person name="Berthelot C."/>
            <person name="Brunet F."/>
            <person name="Chalopin D."/>
            <person name="Juanchich A."/>
            <person name="Bernard M."/>
            <person name="Noel B."/>
            <person name="Bento P."/>
            <person name="Da Silva C."/>
            <person name="Labadie K."/>
            <person name="Alberti A."/>
            <person name="Aury J.M."/>
            <person name="Louis A."/>
            <person name="Dehais P."/>
            <person name="Bardou P."/>
            <person name="Montfort J."/>
            <person name="Klopp C."/>
            <person name="Cabau C."/>
            <person name="Gaspin C."/>
            <person name="Thorgaard G.H."/>
            <person name="Boussaha M."/>
            <person name="Quillet E."/>
            <person name="Guyomard R."/>
            <person name="Galiana D."/>
            <person name="Bobe J."/>
            <person name="Volff J.N."/>
            <person name="Genet C."/>
            <person name="Wincker P."/>
            <person name="Jaillon O."/>
            <person name="Roest Crollius H."/>
            <person name="Guiguen Y."/>
        </authorList>
    </citation>
    <scope>NUCLEOTIDE SEQUENCE [LARGE SCALE GENOMIC DNA]</scope>
</reference>
<dbReference type="InterPro" id="IPR032781">
    <property type="entry name" value="ABC_tran_Xtn"/>
</dbReference>
<dbReference type="EMBL" id="FR972654">
    <property type="protein sequence ID" value="CDR15096.1"/>
    <property type="molecule type" value="Genomic_DNA"/>
</dbReference>
<feature type="domain" description="ABC-transporter extension" evidence="5">
    <location>
        <begin position="39"/>
        <end position="120"/>
    </location>
</feature>
<dbReference type="Pfam" id="PF12848">
    <property type="entry name" value="ABC_tran_Xtn"/>
    <property type="match status" value="1"/>
</dbReference>
<gene>
    <name evidence="6" type="ORF">GSONMT00058124001</name>
</gene>
<dbReference type="AlphaFoldDB" id="A0A061A1T7"/>
<dbReference type="InterPro" id="IPR050611">
    <property type="entry name" value="ABCF"/>
</dbReference>
<dbReference type="PANTHER" id="PTHR19211">
    <property type="entry name" value="ATP-BINDING TRANSPORT PROTEIN-RELATED"/>
    <property type="match status" value="1"/>
</dbReference>
<evidence type="ECO:0000313" key="6">
    <source>
        <dbReference type="EMBL" id="CDR15096.1"/>
    </source>
</evidence>
<evidence type="ECO:0000313" key="7">
    <source>
        <dbReference type="Proteomes" id="UP000193380"/>
    </source>
</evidence>
<evidence type="ECO:0000259" key="5">
    <source>
        <dbReference type="Pfam" id="PF12848"/>
    </source>
</evidence>
<evidence type="ECO:0000256" key="1">
    <source>
        <dbReference type="ARBA" id="ARBA00011054"/>
    </source>
</evidence>
<dbReference type="GO" id="GO:0005524">
    <property type="term" value="F:ATP binding"/>
    <property type="evidence" value="ECO:0007669"/>
    <property type="project" value="UniProtKB-KW"/>
</dbReference>
<evidence type="ECO:0000256" key="4">
    <source>
        <dbReference type="ARBA" id="ARBA00022840"/>
    </source>
</evidence>
<sequence length="179" mass="21446">MLDVRAILWLENYLQTWQTTILVVSHDRNFLNAVVTDIIHLHSQRLESYRGDYENFVKTKEDRLKNQQREYEAQFQYREHIQVFIDRFRYNANRAAQVQSKLKLLEKLPELKPLEKETEVTLKFPDNFEKLSPPVLQLDEVEFYYNTDQRLFTQLSVSADLESRICIVRINHTALNPDD</sequence>
<dbReference type="PANTHER" id="PTHR19211:SF117">
    <property type="entry name" value="ATP-BINDING CASSETTE SUB-FAMILY F MEMBER 3"/>
    <property type="match status" value="1"/>
</dbReference>
<dbReference type="InterPro" id="IPR027417">
    <property type="entry name" value="P-loop_NTPase"/>
</dbReference>
<proteinExistence type="inferred from homology"/>
<dbReference type="PaxDb" id="8022-A0A061A1T7"/>